<keyword evidence="1" id="KW-0614">Plasmid</keyword>
<evidence type="ECO:0000313" key="2">
    <source>
        <dbReference type="Proteomes" id="UP000295294"/>
    </source>
</evidence>
<geneLocation type="plasmid" evidence="1">
    <name>unnamed3</name>
</geneLocation>
<dbReference type="RefSeq" id="WP_135707302.1">
    <property type="nucleotide sequence ID" value="NZ_CP038638.1"/>
</dbReference>
<dbReference type="AlphaFoldDB" id="A0A4P7LU43"/>
<dbReference type="EMBL" id="CP038638">
    <property type="protein sequence ID" value="QBY56137.1"/>
    <property type="molecule type" value="Genomic_DNA"/>
</dbReference>
<name>A0A4P7LU43_9BURK</name>
<protein>
    <submittedName>
        <fullName evidence="1">Uncharacterized protein</fullName>
    </submittedName>
</protein>
<evidence type="ECO:0000313" key="1">
    <source>
        <dbReference type="EMBL" id="QBY56137.1"/>
    </source>
</evidence>
<dbReference type="OrthoDB" id="6039230at2"/>
<dbReference type="KEGG" id="cox:E0W60_34325"/>
<accession>A0A4P7LU43</accession>
<proteinExistence type="predicted"/>
<sequence>MTYQYSDIDQHEALYNVARRYPGGGIEALAHAMTVRLGKQVSPNVLRNKLRPGITSHALNAEEFSLVVELCEEAGVDGAKIPVHALCMRHGMVAVEPLPAGAIATVTDLMIHLGNVSREFADAVKVVTDGADDGKIKPHEAERIQKEVMDLVRAAMALSQATARAAEQAEGGDE</sequence>
<dbReference type="InterPro" id="IPR009679">
    <property type="entry name" value="Phage_186_CII-like"/>
</dbReference>
<dbReference type="Pfam" id="PF06892">
    <property type="entry name" value="Phage_CP76"/>
    <property type="match status" value="1"/>
</dbReference>
<dbReference type="Proteomes" id="UP000295294">
    <property type="component" value="Plasmid unnamed3"/>
</dbReference>
<dbReference type="GO" id="GO:0003677">
    <property type="term" value="F:DNA binding"/>
    <property type="evidence" value="ECO:0007669"/>
    <property type="project" value="InterPro"/>
</dbReference>
<gene>
    <name evidence="1" type="ORF">E0W60_34325</name>
</gene>
<organism evidence="1 2">
    <name type="scientific">Cupriavidus oxalaticus</name>
    <dbReference type="NCBI Taxonomy" id="96344"/>
    <lineage>
        <taxon>Bacteria</taxon>
        <taxon>Pseudomonadati</taxon>
        <taxon>Pseudomonadota</taxon>
        <taxon>Betaproteobacteria</taxon>
        <taxon>Burkholderiales</taxon>
        <taxon>Burkholderiaceae</taxon>
        <taxon>Cupriavidus</taxon>
    </lineage>
</organism>
<reference evidence="1 2" key="1">
    <citation type="submission" date="2019-03" db="EMBL/GenBank/DDBJ databases">
        <title>Efficiently degradation of phenoxyalkanoic acid herbicides by Cupriavidus oxalaticus strain X32.</title>
        <authorList>
            <person name="Sheng X."/>
        </authorList>
    </citation>
    <scope>NUCLEOTIDE SEQUENCE [LARGE SCALE GENOMIC DNA]</scope>
    <source>
        <strain evidence="1 2">X32</strain>
        <plasmid evidence="1 2">unnamed3</plasmid>
    </source>
</reference>